<evidence type="ECO:0000256" key="1">
    <source>
        <dbReference type="SAM" id="MobiDB-lite"/>
    </source>
</evidence>
<evidence type="ECO:0000313" key="2">
    <source>
        <dbReference type="EMBL" id="JAD65392.1"/>
    </source>
</evidence>
<protein>
    <submittedName>
        <fullName evidence="2">Uncharacterized protein</fullName>
    </submittedName>
</protein>
<sequence length="24" mass="2305">MEGVSGGEPSVMAGMDVAAAANPR</sequence>
<name>A0A0A9C1H6_ARUDO</name>
<proteinExistence type="predicted"/>
<accession>A0A0A9C1H6</accession>
<feature type="region of interest" description="Disordered" evidence="1">
    <location>
        <begin position="1"/>
        <end position="24"/>
    </location>
</feature>
<dbReference type="EMBL" id="GBRH01232503">
    <property type="protein sequence ID" value="JAD65392.1"/>
    <property type="molecule type" value="Transcribed_RNA"/>
</dbReference>
<reference evidence="2" key="1">
    <citation type="submission" date="2014-09" db="EMBL/GenBank/DDBJ databases">
        <authorList>
            <person name="Magalhaes I.L.F."/>
            <person name="Oliveira U."/>
            <person name="Santos F.R."/>
            <person name="Vidigal T.H.D.A."/>
            <person name="Brescovit A.D."/>
            <person name="Santos A.J."/>
        </authorList>
    </citation>
    <scope>NUCLEOTIDE SEQUENCE</scope>
    <source>
        <tissue evidence="2">Shoot tissue taken approximately 20 cm above the soil surface</tissue>
    </source>
</reference>
<organism evidence="2">
    <name type="scientific">Arundo donax</name>
    <name type="common">Giant reed</name>
    <name type="synonym">Donax arundinaceus</name>
    <dbReference type="NCBI Taxonomy" id="35708"/>
    <lineage>
        <taxon>Eukaryota</taxon>
        <taxon>Viridiplantae</taxon>
        <taxon>Streptophyta</taxon>
        <taxon>Embryophyta</taxon>
        <taxon>Tracheophyta</taxon>
        <taxon>Spermatophyta</taxon>
        <taxon>Magnoliopsida</taxon>
        <taxon>Liliopsida</taxon>
        <taxon>Poales</taxon>
        <taxon>Poaceae</taxon>
        <taxon>PACMAD clade</taxon>
        <taxon>Arundinoideae</taxon>
        <taxon>Arundineae</taxon>
        <taxon>Arundo</taxon>
    </lineage>
</organism>
<dbReference type="AlphaFoldDB" id="A0A0A9C1H6"/>
<reference evidence="2" key="2">
    <citation type="journal article" date="2015" name="Data Brief">
        <title>Shoot transcriptome of the giant reed, Arundo donax.</title>
        <authorList>
            <person name="Barrero R.A."/>
            <person name="Guerrero F.D."/>
            <person name="Moolhuijzen P."/>
            <person name="Goolsby J.A."/>
            <person name="Tidwell J."/>
            <person name="Bellgard S.E."/>
            <person name="Bellgard M.I."/>
        </authorList>
    </citation>
    <scope>NUCLEOTIDE SEQUENCE</scope>
    <source>
        <tissue evidence="2">Shoot tissue taken approximately 20 cm above the soil surface</tissue>
    </source>
</reference>